<dbReference type="PROSITE" id="PS01137">
    <property type="entry name" value="TATD_1"/>
    <property type="match status" value="1"/>
</dbReference>
<evidence type="ECO:0000256" key="1">
    <source>
        <dbReference type="SAM" id="SignalP"/>
    </source>
</evidence>
<dbReference type="AlphaFoldDB" id="A0A4P6XNC2"/>
<dbReference type="InterPro" id="IPR018228">
    <property type="entry name" value="DNase_TatD-rel_CS"/>
</dbReference>
<feature type="chain" id="PRO_5020298638" evidence="1">
    <location>
        <begin position="16"/>
        <end position="236"/>
    </location>
</feature>
<gene>
    <name evidence="2" type="ORF">METSCH_B07340</name>
</gene>
<keyword evidence="1" id="KW-0732">Signal</keyword>
<accession>A0A4P6XNC2</accession>
<reference evidence="3" key="1">
    <citation type="submission" date="2019-03" db="EMBL/GenBank/DDBJ databases">
        <title>Snf2 controls pulcherriminic acid biosynthesis and connects pigmentation and antifungal activity of the yeast Metschnikowia pulcherrima.</title>
        <authorList>
            <person name="Gore-Lloyd D."/>
            <person name="Sumann I."/>
            <person name="Brachmann A.O."/>
            <person name="Schneeberger K."/>
            <person name="Ortiz-Merino R.A."/>
            <person name="Moreno-Beltran M."/>
            <person name="Schlaefli M."/>
            <person name="Kirner P."/>
            <person name="Santos Kron A."/>
            <person name="Wolfe K.H."/>
            <person name="Piel J."/>
            <person name="Ahrens C.H."/>
            <person name="Henk D."/>
            <person name="Freimoser F.M."/>
        </authorList>
    </citation>
    <scope>NUCLEOTIDE SEQUENCE [LARGE SCALE GENOMIC DNA]</scope>
    <source>
        <strain evidence="3">APC 1.2</strain>
    </source>
</reference>
<dbReference type="Proteomes" id="UP000292447">
    <property type="component" value="Chromosome II"/>
</dbReference>
<protein>
    <submittedName>
        <fullName evidence="2">Uncharacterized protein</fullName>
    </submittedName>
</protein>
<evidence type="ECO:0000313" key="3">
    <source>
        <dbReference type="Proteomes" id="UP000292447"/>
    </source>
</evidence>
<feature type="signal peptide" evidence="1">
    <location>
        <begin position="1"/>
        <end position="15"/>
    </location>
</feature>
<name>A0A4P6XNC2_9ASCO</name>
<organism evidence="2 3">
    <name type="scientific">Metschnikowia aff. pulcherrima</name>
    <dbReference type="NCBI Taxonomy" id="2163413"/>
    <lineage>
        <taxon>Eukaryota</taxon>
        <taxon>Fungi</taxon>
        <taxon>Dikarya</taxon>
        <taxon>Ascomycota</taxon>
        <taxon>Saccharomycotina</taxon>
        <taxon>Pichiomycetes</taxon>
        <taxon>Metschnikowiaceae</taxon>
        <taxon>Metschnikowia</taxon>
    </lineage>
</organism>
<keyword evidence="3" id="KW-1185">Reference proteome</keyword>
<evidence type="ECO:0000313" key="2">
    <source>
        <dbReference type="EMBL" id="QBM87528.1"/>
    </source>
</evidence>
<dbReference type="EMBL" id="CP034457">
    <property type="protein sequence ID" value="QBM87528.1"/>
    <property type="molecule type" value="Genomic_DNA"/>
</dbReference>
<sequence length="236" mass="26949">MRLSLFLYAPALCSSILQPGTFTYKSIGAKKTTSASNTVDARPTSSDASILTDSKCFSNPDVEIADNSLKSFAQHLKAFVASGEFAAEEFEWSAQKLEKKLLDIVDQVVRYHSCHDLVEQLQFLQHVYKSMMLAVPSLTHYDSLGNKGLQLTTFAIGLNVAIFGLFDSHGHPDYRARDYQSRVYTFMDVLEFRRLEFQSLNDVPFSIRYVFQEQILQADKSLKFLELYISERREKR</sequence>
<proteinExistence type="predicted"/>